<dbReference type="AlphaFoldDB" id="A0AAD6KWH3"/>
<evidence type="ECO:0000256" key="1">
    <source>
        <dbReference type="SAM" id="Phobius"/>
    </source>
</evidence>
<dbReference type="PANTHER" id="PTHR13448:SF14">
    <property type="entry name" value="F26K24.17 PROTEIN"/>
    <property type="match status" value="1"/>
</dbReference>
<dbReference type="InterPro" id="IPR019308">
    <property type="entry name" value="TMEM214"/>
</dbReference>
<accession>A0AAD6KWH3</accession>
<keyword evidence="1" id="KW-1133">Transmembrane helix</keyword>
<keyword evidence="1" id="KW-0812">Transmembrane</keyword>
<keyword evidence="3" id="KW-1185">Reference proteome</keyword>
<evidence type="ECO:0000313" key="3">
    <source>
        <dbReference type="Proteomes" id="UP001162972"/>
    </source>
</evidence>
<dbReference type="EMBL" id="JAPFFJ010000004">
    <property type="protein sequence ID" value="KAJ6429889.1"/>
    <property type="molecule type" value="Genomic_DNA"/>
</dbReference>
<comment type="caution">
    <text evidence="2">The sequence shown here is derived from an EMBL/GenBank/DDBJ whole genome shotgun (WGS) entry which is preliminary data.</text>
</comment>
<dbReference type="GO" id="GO:0005783">
    <property type="term" value="C:endoplasmic reticulum"/>
    <property type="evidence" value="ECO:0007669"/>
    <property type="project" value="TreeGrafter"/>
</dbReference>
<sequence>MSWLMTNLWLVSGCYLLLSELQIIFNLYTLVVAMFVVLAMVLRRKPDALVNVLPTLRESSNYQGQDKLVVIVWMIAQASHGDLAVGLYSWAHNLLPIMSGKNSNPQSRDIILQLVEKILSAPKAKSILVSGAVRKGERLMPPSALEILLRATFPPSSARIKATERFGAIYPFLKEVALAGASGSKAMKQVSQQILSFALKAAGDSIPELSKEAAGISIWCLTENADCYKRWDENFRQKNEKGMETEADAARQALFRDADKYSKALSGKLSHGHGCLKGMAVAIVALAAGAAVMSSNMESWDWKELPVFISSQFSF</sequence>
<organism evidence="2 3">
    <name type="scientific">Salix udensis</name>
    <dbReference type="NCBI Taxonomy" id="889485"/>
    <lineage>
        <taxon>Eukaryota</taxon>
        <taxon>Viridiplantae</taxon>
        <taxon>Streptophyta</taxon>
        <taxon>Embryophyta</taxon>
        <taxon>Tracheophyta</taxon>
        <taxon>Spermatophyta</taxon>
        <taxon>Magnoliopsida</taxon>
        <taxon>eudicotyledons</taxon>
        <taxon>Gunneridae</taxon>
        <taxon>Pentapetalae</taxon>
        <taxon>rosids</taxon>
        <taxon>fabids</taxon>
        <taxon>Malpighiales</taxon>
        <taxon>Salicaceae</taxon>
        <taxon>Saliceae</taxon>
        <taxon>Salix</taxon>
    </lineage>
</organism>
<dbReference type="PANTHER" id="PTHR13448">
    <property type="entry name" value="TRANSMEMBRANE PROTEIN 214"/>
    <property type="match status" value="1"/>
</dbReference>
<feature type="transmembrane region" description="Helical" evidence="1">
    <location>
        <begin position="23"/>
        <end position="42"/>
    </location>
</feature>
<reference evidence="2 3" key="1">
    <citation type="journal article" date="2023" name="Int. J. Mol. Sci.">
        <title>De Novo Assembly and Annotation of 11 Diverse Shrub Willow (Salix) Genomes Reveals Novel Gene Organization in Sex-Linked Regions.</title>
        <authorList>
            <person name="Hyden B."/>
            <person name="Feng K."/>
            <person name="Yates T.B."/>
            <person name="Jawdy S."/>
            <person name="Cereghino C."/>
            <person name="Smart L.B."/>
            <person name="Muchero W."/>
        </authorList>
    </citation>
    <scope>NUCLEOTIDE SEQUENCE [LARGE SCALE GENOMIC DNA]</scope>
    <source>
        <tissue evidence="2">Shoot tip</tissue>
    </source>
</reference>
<proteinExistence type="predicted"/>
<protein>
    <submittedName>
        <fullName evidence="2">Uncharacterized protein</fullName>
    </submittedName>
</protein>
<dbReference type="Proteomes" id="UP001162972">
    <property type="component" value="Chromosome 8"/>
</dbReference>
<evidence type="ECO:0000313" key="2">
    <source>
        <dbReference type="EMBL" id="KAJ6429889.1"/>
    </source>
</evidence>
<name>A0AAD6KWH3_9ROSI</name>
<keyword evidence="1" id="KW-0472">Membrane</keyword>
<dbReference type="GO" id="GO:0005794">
    <property type="term" value="C:Golgi apparatus"/>
    <property type="evidence" value="ECO:0007669"/>
    <property type="project" value="TreeGrafter"/>
</dbReference>
<gene>
    <name evidence="2" type="ORF">OIU84_021324</name>
</gene>